<comment type="caution">
    <text evidence="2">The sequence shown here is derived from an EMBL/GenBank/DDBJ whole genome shotgun (WGS) entry which is preliminary data.</text>
</comment>
<dbReference type="PANTHER" id="PTHR46791">
    <property type="entry name" value="EXPRESSED PROTEIN"/>
    <property type="match status" value="1"/>
</dbReference>
<sequence length="116" mass="13192">MLLSIVIPSTCVLPGYFSLPAHAERDDIIDHFFHLGLGYSEILMCLFLLHGICLSIRQLKRILRCRGLGRRANRTDPRQVCEVIEEELRGSGSTIGYRQMTQRLVVDHELVVGKET</sequence>
<keyword evidence="1" id="KW-1133">Transmembrane helix</keyword>
<dbReference type="EMBL" id="CALNXK010000026">
    <property type="protein sequence ID" value="CAH3113655.1"/>
    <property type="molecule type" value="Genomic_DNA"/>
</dbReference>
<feature type="non-terminal residue" evidence="2">
    <location>
        <position position="116"/>
    </location>
</feature>
<proteinExistence type="predicted"/>
<feature type="transmembrane region" description="Helical" evidence="1">
    <location>
        <begin position="33"/>
        <end position="56"/>
    </location>
</feature>
<keyword evidence="3" id="KW-1185">Reference proteome</keyword>
<name>A0ABN8NMU0_9CNID</name>
<keyword evidence="1" id="KW-0812">Transmembrane</keyword>
<gene>
    <name evidence="2" type="ORF">PLOB_00022262</name>
</gene>
<protein>
    <submittedName>
        <fullName evidence="2">Uncharacterized protein</fullName>
    </submittedName>
</protein>
<keyword evidence="1" id="KW-0472">Membrane</keyword>
<dbReference type="Proteomes" id="UP001159405">
    <property type="component" value="Unassembled WGS sequence"/>
</dbReference>
<dbReference type="PANTHER" id="PTHR46791:SF13">
    <property type="entry name" value="CLR5 DOMAIN-CONTAINING PROTEIN"/>
    <property type="match status" value="1"/>
</dbReference>
<reference evidence="2 3" key="1">
    <citation type="submission" date="2022-05" db="EMBL/GenBank/DDBJ databases">
        <authorList>
            <consortium name="Genoscope - CEA"/>
            <person name="William W."/>
        </authorList>
    </citation>
    <scope>NUCLEOTIDE SEQUENCE [LARGE SCALE GENOMIC DNA]</scope>
</reference>
<organism evidence="2 3">
    <name type="scientific">Porites lobata</name>
    <dbReference type="NCBI Taxonomy" id="104759"/>
    <lineage>
        <taxon>Eukaryota</taxon>
        <taxon>Metazoa</taxon>
        <taxon>Cnidaria</taxon>
        <taxon>Anthozoa</taxon>
        <taxon>Hexacorallia</taxon>
        <taxon>Scleractinia</taxon>
        <taxon>Fungiina</taxon>
        <taxon>Poritidae</taxon>
        <taxon>Porites</taxon>
    </lineage>
</organism>
<evidence type="ECO:0000313" key="2">
    <source>
        <dbReference type="EMBL" id="CAH3113655.1"/>
    </source>
</evidence>
<accession>A0ABN8NMU0</accession>
<evidence type="ECO:0000256" key="1">
    <source>
        <dbReference type="SAM" id="Phobius"/>
    </source>
</evidence>
<evidence type="ECO:0000313" key="3">
    <source>
        <dbReference type="Proteomes" id="UP001159405"/>
    </source>
</evidence>